<dbReference type="EMBL" id="CP036278">
    <property type="protein sequence ID" value="QDU58113.1"/>
    <property type="molecule type" value="Genomic_DNA"/>
</dbReference>
<dbReference type="InterPro" id="IPR036291">
    <property type="entry name" value="NAD(P)-bd_dom_sf"/>
</dbReference>
<dbReference type="AlphaFoldDB" id="A0A518ATQ4"/>
<dbReference type="RefSeq" id="WP_145249682.1">
    <property type="nucleotide sequence ID" value="NZ_CP036278.1"/>
</dbReference>
<sequence>MPLTLDNRVALITGSTRGLGKVMALALARSGARVAMNFYGNQALAEESFADLQAIGGEHCLVRADVTDEQDVDRLVAEVADKIGPVDILVPNATCEQPLMPIEEYDWSFFQRMVDFFQKSPFLLTKACLPHMREQGWGRIVHITSEVYPGSWANFCPYASAKGGQTGLARSNAREFAPYGVTVNIIAPGWIPVERHAGATDEERADYLATAPMGKFGEPTDIANALLYLVSEEAHFVTGATLDVNGGRTIY</sequence>
<accession>A0A518ATQ4</accession>
<keyword evidence="2 3" id="KW-0560">Oxidoreductase</keyword>
<dbReference type="InterPro" id="IPR050259">
    <property type="entry name" value="SDR"/>
</dbReference>
<dbReference type="SUPFAM" id="SSF51735">
    <property type="entry name" value="NAD(P)-binding Rossmann-fold domains"/>
    <property type="match status" value="1"/>
</dbReference>
<evidence type="ECO:0000256" key="2">
    <source>
        <dbReference type="ARBA" id="ARBA00023002"/>
    </source>
</evidence>
<organism evidence="3 4">
    <name type="scientific">Aeoliella mucimassa</name>
    <dbReference type="NCBI Taxonomy" id="2527972"/>
    <lineage>
        <taxon>Bacteria</taxon>
        <taxon>Pseudomonadati</taxon>
        <taxon>Planctomycetota</taxon>
        <taxon>Planctomycetia</taxon>
        <taxon>Pirellulales</taxon>
        <taxon>Lacipirellulaceae</taxon>
        <taxon>Aeoliella</taxon>
    </lineage>
</organism>
<proteinExistence type="inferred from homology"/>
<evidence type="ECO:0000256" key="1">
    <source>
        <dbReference type="ARBA" id="ARBA00006484"/>
    </source>
</evidence>
<dbReference type="GO" id="GO:0004316">
    <property type="term" value="F:3-oxoacyl-[acyl-carrier-protein] reductase (NADPH) activity"/>
    <property type="evidence" value="ECO:0007669"/>
    <property type="project" value="UniProtKB-EC"/>
</dbReference>
<dbReference type="PRINTS" id="PR00081">
    <property type="entry name" value="GDHRDH"/>
</dbReference>
<dbReference type="PANTHER" id="PTHR42879">
    <property type="entry name" value="3-OXOACYL-(ACYL-CARRIER-PROTEIN) REDUCTASE"/>
    <property type="match status" value="1"/>
</dbReference>
<comment type="similarity">
    <text evidence="1">Belongs to the short-chain dehydrogenases/reductases (SDR) family.</text>
</comment>
<dbReference type="PRINTS" id="PR00080">
    <property type="entry name" value="SDRFAMILY"/>
</dbReference>
<dbReference type="EC" id="1.1.1.100" evidence="3"/>
<dbReference type="KEGG" id="amuc:Pan181_43390"/>
<dbReference type="FunFam" id="3.40.50.720:FF:000173">
    <property type="entry name" value="3-oxoacyl-[acyl-carrier protein] reductase"/>
    <property type="match status" value="1"/>
</dbReference>
<reference evidence="3 4" key="1">
    <citation type="submission" date="2019-02" db="EMBL/GenBank/DDBJ databases">
        <title>Deep-cultivation of Planctomycetes and their phenomic and genomic characterization uncovers novel biology.</title>
        <authorList>
            <person name="Wiegand S."/>
            <person name="Jogler M."/>
            <person name="Boedeker C."/>
            <person name="Pinto D."/>
            <person name="Vollmers J."/>
            <person name="Rivas-Marin E."/>
            <person name="Kohn T."/>
            <person name="Peeters S.H."/>
            <person name="Heuer A."/>
            <person name="Rast P."/>
            <person name="Oberbeckmann S."/>
            <person name="Bunk B."/>
            <person name="Jeske O."/>
            <person name="Meyerdierks A."/>
            <person name="Storesund J.E."/>
            <person name="Kallscheuer N."/>
            <person name="Luecker S."/>
            <person name="Lage O.M."/>
            <person name="Pohl T."/>
            <person name="Merkel B.J."/>
            <person name="Hornburger P."/>
            <person name="Mueller R.-W."/>
            <person name="Bruemmer F."/>
            <person name="Labrenz M."/>
            <person name="Spormann A.M."/>
            <person name="Op den Camp H."/>
            <person name="Overmann J."/>
            <person name="Amann R."/>
            <person name="Jetten M.S.M."/>
            <person name="Mascher T."/>
            <person name="Medema M.H."/>
            <person name="Devos D.P."/>
            <person name="Kaster A.-K."/>
            <person name="Ovreas L."/>
            <person name="Rohde M."/>
            <person name="Galperin M.Y."/>
            <person name="Jogler C."/>
        </authorList>
    </citation>
    <scope>NUCLEOTIDE SEQUENCE [LARGE SCALE GENOMIC DNA]</scope>
    <source>
        <strain evidence="3 4">Pan181</strain>
    </source>
</reference>
<dbReference type="OrthoDB" id="9803333at2"/>
<protein>
    <submittedName>
        <fullName evidence="3">3-oxoacyl-[acyl-carrier-protein] reductase FabG</fullName>
        <ecNumber evidence="3">1.1.1.100</ecNumber>
    </submittedName>
</protein>
<dbReference type="Pfam" id="PF13561">
    <property type="entry name" value="adh_short_C2"/>
    <property type="match status" value="1"/>
</dbReference>
<keyword evidence="4" id="KW-1185">Reference proteome</keyword>
<gene>
    <name evidence="3" type="primary">fabG_12</name>
    <name evidence="3" type="ORF">Pan181_43390</name>
</gene>
<evidence type="ECO:0000313" key="3">
    <source>
        <dbReference type="EMBL" id="QDU58113.1"/>
    </source>
</evidence>
<dbReference type="Proteomes" id="UP000315750">
    <property type="component" value="Chromosome"/>
</dbReference>
<evidence type="ECO:0000313" key="4">
    <source>
        <dbReference type="Proteomes" id="UP000315750"/>
    </source>
</evidence>
<dbReference type="Gene3D" id="3.40.50.720">
    <property type="entry name" value="NAD(P)-binding Rossmann-like Domain"/>
    <property type="match status" value="1"/>
</dbReference>
<name>A0A518ATQ4_9BACT</name>
<dbReference type="InterPro" id="IPR002347">
    <property type="entry name" value="SDR_fam"/>
</dbReference>